<sequence>MFGLLSEGVVWDFCLRVSDFLYWVWGVQRFRRPFKPCKGSSESLTLSMQAIIIQNL</sequence>
<name>A0A0C1GWI1_9NEIS</name>
<dbReference type="EMBL" id="JUFZ01000033">
    <property type="protein sequence ID" value="KIC09766.1"/>
    <property type="molecule type" value="Genomic_DNA"/>
</dbReference>
<comment type="caution">
    <text evidence="1">The sequence shown here is derived from an EMBL/GenBank/DDBJ whole genome shotgun (WGS) entry which is preliminary data.</text>
</comment>
<proteinExistence type="predicted"/>
<dbReference type="AlphaFoldDB" id="A0A0C1GWI1"/>
<dbReference type="PATRIC" id="fig|1056807.3.peg.828"/>
<accession>A0A0C1GWI1</accession>
<gene>
    <name evidence="1" type="ORF">MCC93_08580</name>
</gene>
<evidence type="ECO:0000313" key="1">
    <source>
        <dbReference type="EMBL" id="KIC09766.1"/>
    </source>
</evidence>
<evidence type="ECO:0000313" key="2">
    <source>
        <dbReference type="Proteomes" id="UP000031390"/>
    </source>
</evidence>
<dbReference type="Proteomes" id="UP000031390">
    <property type="component" value="Unassembled WGS sequence"/>
</dbReference>
<reference evidence="1 2" key="1">
    <citation type="submission" date="2014-12" db="EMBL/GenBank/DDBJ databases">
        <title>Genome sequence of Morococcus cerebrosus.</title>
        <authorList>
            <person name="Shin S.-K."/>
            <person name="Yi H."/>
        </authorList>
    </citation>
    <scope>NUCLEOTIDE SEQUENCE [LARGE SCALE GENOMIC DNA]</scope>
    <source>
        <strain evidence="1 2">CIP 81.93</strain>
    </source>
</reference>
<organism evidence="1 2">
    <name type="scientific">Morococcus cerebrosus</name>
    <dbReference type="NCBI Taxonomy" id="1056807"/>
    <lineage>
        <taxon>Bacteria</taxon>
        <taxon>Pseudomonadati</taxon>
        <taxon>Pseudomonadota</taxon>
        <taxon>Betaproteobacteria</taxon>
        <taxon>Neisseriales</taxon>
        <taxon>Neisseriaceae</taxon>
        <taxon>Morococcus</taxon>
    </lineage>
</organism>
<protein>
    <submittedName>
        <fullName evidence="1">Uncharacterized protein</fullName>
    </submittedName>
</protein>